<proteinExistence type="predicted"/>
<evidence type="ECO:0000256" key="2">
    <source>
        <dbReference type="ARBA" id="ARBA00004514"/>
    </source>
</evidence>
<feature type="coiled-coil region" evidence="10">
    <location>
        <begin position="430"/>
        <end position="457"/>
    </location>
</feature>
<feature type="region of interest" description="Disordered" evidence="11">
    <location>
        <begin position="210"/>
        <end position="240"/>
    </location>
</feature>
<evidence type="ECO:0000256" key="10">
    <source>
        <dbReference type="SAM" id="Coils"/>
    </source>
</evidence>
<gene>
    <name evidence="13" type="ORF">glysoja_032331</name>
</gene>
<dbReference type="Pfam" id="PF00787">
    <property type="entry name" value="PX"/>
    <property type="match status" value="1"/>
</dbReference>
<evidence type="ECO:0000256" key="5">
    <source>
        <dbReference type="ARBA" id="ARBA00022753"/>
    </source>
</evidence>
<dbReference type="PROSITE" id="PS50195">
    <property type="entry name" value="PX"/>
    <property type="match status" value="1"/>
</dbReference>
<feature type="domain" description="PX" evidence="12">
    <location>
        <begin position="48"/>
        <end position="165"/>
    </location>
</feature>
<accession>A0A0B2PKM9</accession>
<dbReference type="AlphaFoldDB" id="A0A0B2PKM9"/>
<organism evidence="13">
    <name type="scientific">Glycine soja</name>
    <name type="common">Wild soybean</name>
    <dbReference type="NCBI Taxonomy" id="3848"/>
    <lineage>
        <taxon>Eukaryota</taxon>
        <taxon>Viridiplantae</taxon>
        <taxon>Streptophyta</taxon>
        <taxon>Embryophyta</taxon>
        <taxon>Tracheophyta</taxon>
        <taxon>Spermatophyta</taxon>
        <taxon>Magnoliopsida</taxon>
        <taxon>eudicotyledons</taxon>
        <taxon>Gunneridae</taxon>
        <taxon>Pentapetalae</taxon>
        <taxon>rosids</taxon>
        <taxon>fabids</taxon>
        <taxon>Fabales</taxon>
        <taxon>Fabaceae</taxon>
        <taxon>Papilionoideae</taxon>
        <taxon>50 kb inversion clade</taxon>
        <taxon>NPAAA clade</taxon>
        <taxon>indigoferoid/millettioid clade</taxon>
        <taxon>Phaseoleae</taxon>
        <taxon>Glycine</taxon>
        <taxon>Glycine subgen. Soja</taxon>
    </lineage>
</organism>
<evidence type="ECO:0000256" key="3">
    <source>
        <dbReference type="ARBA" id="ARBA00022448"/>
    </source>
</evidence>
<dbReference type="InterPro" id="IPR036871">
    <property type="entry name" value="PX_dom_sf"/>
</dbReference>
<evidence type="ECO:0000256" key="4">
    <source>
        <dbReference type="ARBA" id="ARBA00022490"/>
    </source>
</evidence>
<keyword evidence="8" id="KW-0472">Membrane</keyword>
<evidence type="ECO:0000256" key="6">
    <source>
        <dbReference type="ARBA" id="ARBA00022927"/>
    </source>
</evidence>
<dbReference type="GO" id="GO:0010008">
    <property type="term" value="C:endosome membrane"/>
    <property type="evidence" value="ECO:0007669"/>
    <property type="project" value="UniProtKB-SubCell"/>
</dbReference>
<keyword evidence="5" id="KW-0967">Endosome</keyword>
<dbReference type="Gene3D" id="3.30.1520.10">
    <property type="entry name" value="Phox-like domain"/>
    <property type="match status" value="1"/>
</dbReference>
<dbReference type="PANTHER" id="PTHR46856">
    <property type="entry name" value="PX DOMAIN-CONTAINING PROTEIN EREL1-RELATED"/>
    <property type="match status" value="1"/>
</dbReference>
<evidence type="ECO:0000259" key="12">
    <source>
        <dbReference type="PROSITE" id="PS50195"/>
    </source>
</evidence>
<keyword evidence="7 10" id="KW-0175">Coiled coil</keyword>
<evidence type="ECO:0000256" key="1">
    <source>
        <dbReference type="ARBA" id="ARBA00004481"/>
    </source>
</evidence>
<feature type="compositionally biased region" description="Basic residues" evidence="11">
    <location>
        <begin position="1"/>
        <end position="12"/>
    </location>
</feature>
<sequence>MMQRRSPPKHRHDGTSPLPLGMDWSPAPRKWNGRDTVWPHNHLTGWSYCVTIPSWAFVPKSRNSDPIVFYRVQVGVQSPEGITKVHGVLRRFNDFLKLFADIKKEFPRKNIPPAPPKGLLRLKSRALLEERRCSLEEWITKLLSDIDISRCAAVASFLELEAAARSSFQDASQQNSETDPDSNNTVYSVQSPLQSSLSLFAGSSSVASDYGSDTAYEPSDLGTPRIGRDDNSEVGTDDLTLDEDMTNPIEKLVKYGISNIDEGLFMGQTILEQLEGLPRHKANARHVNYAAEKVKNNGNVYDSSLLANNTMELFSEPGHAKVVAHVRKLSSESVGSDGSSIRGSDMSNFGIPNSSGDGSHDLPGSALVSRETDIMGHTKLKSTGDTQLVLPLDQRNKLNRILSTMQRRLGTAKTDMEDLIVRLNQEIAAKDFLATKVKDLEVELETTKQKNKENLQQAILIERERFTQMQWNMEELRRQSLEMEIKLKSELGRNSYQDLTKESIVQQNDVLLENLDATKEQLEILSKQYGELEAKSKADVKVLVKEVKSLRNSQTKLKKELSESIKEHSETEKLLLHEREKREQAEVARRILLEKCRVLFNQLQECNVSLPYEYEGRTIVNSSSSTDAFNQLTTSDDQMDILLAEVENLEKDYGSAACNVDKTNDIKDGVICDDEVRKIIADLFIDNVRLRKQTNRVTRHALKLDMTASDDSPSVETVTSIEKYM</sequence>
<dbReference type="SUPFAM" id="SSF64268">
    <property type="entry name" value="PX domain"/>
    <property type="match status" value="1"/>
</dbReference>
<dbReference type="PANTHER" id="PTHR46856:SF1">
    <property type="entry name" value="PX DOMAIN-CONTAINING PROTEIN EREL1-RELATED"/>
    <property type="match status" value="1"/>
</dbReference>
<dbReference type="GO" id="GO:0015031">
    <property type="term" value="P:protein transport"/>
    <property type="evidence" value="ECO:0007669"/>
    <property type="project" value="UniProtKB-KW"/>
</dbReference>
<evidence type="ECO:0000256" key="8">
    <source>
        <dbReference type="ARBA" id="ARBA00023136"/>
    </source>
</evidence>
<dbReference type="Proteomes" id="UP000053555">
    <property type="component" value="Unassembled WGS sequence"/>
</dbReference>
<feature type="region of interest" description="Disordered" evidence="11">
    <location>
        <begin position="169"/>
        <end position="188"/>
    </location>
</feature>
<reference evidence="13" key="1">
    <citation type="submission" date="2014-07" db="EMBL/GenBank/DDBJ databases">
        <title>Identification of a novel salt tolerance gene in wild soybean by whole-genome sequencing.</title>
        <authorList>
            <person name="Lam H.-M."/>
            <person name="Qi X."/>
            <person name="Li M.-W."/>
            <person name="Liu X."/>
            <person name="Xie M."/>
            <person name="Ni M."/>
            <person name="Xu X."/>
        </authorList>
    </citation>
    <scope>NUCLEOTIDE SEQUENCE [LARGE SCALE GENOMIC DNA]</scope>
    <source>
        <tissue evidence="13">Root</tissue>
    </source>
</reference>
<dbReference type="GO" id="GO:0035091">
    <property type="term" value="F:phosphatidylinositol binding"/>
    <property type="evidence" value="ECO:0007669"/>
    <property type="project" value="InterPro"/>
</dbReference>
<dbReference type="InterPro" id="IPR044588">
    <property type="entry name" value="EREX-like"/>
</dbReference>
<evidence type="ECO:0000256" key="9">
    <source>
        <dbReference type="ARBA" id="ARBA00055681"/>
    </source>
</evidence>
<dbReference type="SMART" id="SM00312">
    <property type="entry name" value="PX"/>
    <property type="match status" value="1"/>
</dbReference>
<evidence type="ECO:0000256" key="11">
    <source>
        <dbReference type="SAM" id="MobiDB-lite"/>
    </source>
</evidence>
<dbReference type="InterPro" id="IPR001683">
    <property type="entry name" value="PX_dom"/>
</dbReference>
<feature type="compositionally biased region" description="Polar residues" evidence="11">
    <location>
        <begin position="169"/>
        <end position="187"/>
    </location>
</feature>
<keyword evidence="3" id="KW-0813">Transport</keyword>
<evidence type="ECO:0000256" key="7">
    <source>
        <dbReference type="ARBA" id="ARBA00023054"/>
    </source>
</evidence>
<dbReference type="EMBL" id="KN666220">
    <property type="protein sequence ID" value="KHN08147.1"/>
    <property type="molecule type" value="Genomic_DNA"/>
</dbReference>
<comment type="subcellular location">
    <subcellularLocation>
        <location evidence="2">Cytoplasm</location>
        <location evidence="2">Cytosol</location>
    </subcellularLocation>
    <subcellularLocation>
        <location evidence="1">Endosome membrane</location>
        <topology evidence="1">Peripheral membrane protein</topology>
    </subcellularLocation>
</comment>
<comment type="function">
    <text evidence="9">Acts as an effector of RABF2A and RABF2B. Involved in vacuolar transport of storage proteins. Regulates membrane trafficking to protein storage vacuoles (PSVs). Binds specifically to phosphatidylinositol 3-monophosphate (PtdIns3P).</text>
</comment>
<feature type="coiled-coil region" evidence="10">
    <location>
        <begin position="501"/>
        <end position="567"/>
    </location>
</feature>
<protein>
    <recommendedName>
        <fullName evidence="12">PX domain-containing protein</fullName>
    </recommendedName>
</protein>
<evidence type="ECO:0000313" key="13">
    <source>
        <dbReference type="EMBL" id="KHN08147.1"/>
    </source>
</evidence>
<dbReference type="FunFam" id="3.30.1520.10:FF:000060">
    <property type="entry name" value="Phox (PX) domain-containing protein"/>
    <property type="match status" value="1"/>
</dbReference>
<name>A0A0B2PKM9_GLYSO</name>
<dbReference type="GO" id="GO:0005829">
    <property type="term" value="C:cytosol"/>
    <property type="evidence" value="ECO:0007669"/>
    <property type="project" value="UniProtKB-SubCell"/>
</dbReference>
<keyword evidence="4" id="KW-0963">Cytoplasm</keyword>
<keyword evidence="6" id="KW-0653">Protein transport</keyword>
<feature type="region of interest" description="Disordered" evidence="11">
    <location>
        <begin position="1"/>
        <end position="22"/>
    </location>
</feature>